<evidence type="ECO:0000256" key="1">
    <source>
        <dbReference type="SAM" id="SignalP"/>
    </source>
</evidence>
<dbReference type="PROSITE" id="PS51318">
    <property type="entry name" value="TAT"/>
    <property type="match status" value="1"/>
</dbReference>
<dbReference type="InterPro" id="IPR011464">
    <property type="entry name" value="DUF1570"/>
</dbReference>
<keyword evidence="1" id="KW-0732">Signal</keyword>
<dbReference type="AlphaFoldDB" id="A0A5C5V0X6"/>
<protein>
    <recommendedName>
        <fullName evidence="2">DUF1570 domain-containing protein</fullName>
    </recommendedName>
</protein>
<sequence length="264" mass="30475" precursor="true">MTSHRIARRLFLSAALAVGSAPAMAWADTPEWPDEQQIEPFVIHADFAIQSVPQFDGELAGLRRDLASFLTLPKQLTEIHVYLFGSASTYREYVTRYFPGVPQRRALFIQANDVPMVFAHRSPHLLTDLRHECCHSLAHQAHKDLPLWLDEGIAEYFEPPQQNRRSRSDYLPQVAQEAELGQLTPLTTLERLRSVNAMGDRQYRHCWAWVHFLRHGPEEAQQALRQYFAAQPQQPKTPASYYLRRQLTDPDADCRQYLRTLDPS</sequence>
<dbReference type="InterPro" id="IPR006311">
    <property type="entry name" value="TAT_signal"/>
</dbReference>
<dbReference type="RefSeq" id="WP_146433574.1">
    <property type="nucleotide sequence ID" value="NZ_SJPF01000004.1"/>
</dbReference>
<feature type="signal peptide" evidence="1">
    <location>
        <begin position="1"/>
        <end position="27"/>
    </location>
</feature>
<dbReference type="EMBL" id="SJPF01000004">
    <property type="protein sequence ID" value="TWT31447.1"/>
    <property type="molecule type" value="Genomic_DNA"/>
</dbReference>
<organism evidence="3 4">
    <name type="scientific">Blastopirellula retiformator</name>
    <dbReference type="NCBI Taxonomy" id="2527970"/>
    <lineage>
        <taxon>Bacteria</taxon>
        <taxon>Pseudomonadati</taxon>
        <taxon>Planctomycetota</taxon>
        <taxon>Planctomycetia</taxon>
        <taxon>Pirellulales</taxon>
        <taxon>Pirellulaceae</taxon>
        <taxon>Blastopirellula</taxon>
    </lineage>
</organism>
<evidence type="ECO:0000313" key="4">
    <source>
        <dbReference type="Proteomes" id="UP000318878"/>
    </source>
</evidence>
<accession>A0A5C5V0X6</accession>
<name>A0A5C5V0X6_9BACT</name>
<dbReference type="Pfam" id="PF07607">
    <property type="entry name" value="DUF1570"/>
    <property type="match status" value="1"/>
</dbReference>
<reference evidence="3 4" key="1">
    <citation type="submission" date="2019-02" db="EMBL/GenBank/DDBJ databases">
        <title>Deep-cultivation of Planctomycetes and their phenomic and genomic characterization uncovers novel biology.</title>
        <authorList>
            <person name="Wiegand S."/>
            <person name="Jogler M."/>
            <person name="Boedeker C."/>
            <person name="Pinto D."/>
            <person name="Vollmers J."/>
            <person name="Rivas-Marin E."/>
            <person name="Kohn T."/>
            <person name="Peeters S.H."/>
            <person name="Heuer A."/>
            <person name="Rast P."/>
            <person name="Oberbeckmann S."/>
            <person name="Bunk B."/>
            <person name="Jeske O."/>
            <person name="Meyerdierks A."/>
            <person name="Storesund J.E."/>
            <person name="Kallscheuer N."/>
            <person name="Luecker S."/>
            <person name="Lage O.M."/>
            <person name="Pohl T."/>
            <person name="Merkel B.J."/>
            <person name="Hornburger P."/>
            <person name="Mueller R.-W."/>
            <person name="Bruemmer F."/>
            <person name="Labrenz M."/>
            <person name="Spormann A.M."/>
            <person name="Op Den Camp H."/>
            <person name="Overmann J."/>
            <person name="Amann R."/>
            <person name="Jetten M.S.M."/>
            <person name="Mascher T."/>
            <person name="Medema M.H."/>
            <person name="Devos D.P."/>
            <person name="Kaster A.-K."/>
            <person name="Ovreas L."/>
            <person name="Rohde M."/>
            <person name="Galperin M.Y."/>
            <person name="Jogler C."/>
        </authorList>
    </citation>
    <scope>NUCLEOTIDE SEQUENCE [LARGE SCALE GENOMIC DNA]</scope>
    <source>
        <strain evidence="3 4">Enr8</strain>
    </source>
</reference>
<feature type="domain" description="DUF1570" evidence="2">
    <location>
        <begin position="129"/>
        <end position="196"/>
    </location>
</feature>
<dbReference type="OrthoDB" id="249876at2"/>
<dbReference type="Proteomes" id="UP000318878">
    <property type="component" value="Unassembled WGS sequence"/>
</dbReference>
<evidence type="ECO:0000259" key="2">
    <source>
        <dbReference type="Pfam" id="PF07607"/>
    </source>
</evidence>
<proteinExistence type="predicted"/>
<comment type="caution">
    <text evidence="3">The sequence shown here is derived from an EMBL/GenBank/DDBJ whole genome shotgun (WGS) entry which is preliminary data.</text>
</comment>
<gene>
    <name evidence="3" type="ORF">Enr8_33680</name>
</gene>
<evidence type="ECO:0000313" key="3">
    <source>
        <dbReference type="EMBL" id="TWT31447.1"/>
    </source>
</evidence>
<feature type="chain" id="PRO_5022823495" description="DUF1570 domain-containing protein" evidence="1">
    <location>
        <begin position="28"/>
        <end position="264"/>
    </location>
</feature>
<keyword evidence="4" id="KW-1185">Reference proteome</keyword>